<dbReference type="Pfam" id="PF09339">
    <property type="entry name" value="HTH_IclR"/>
    <property type="match status" value="1"/>
</dbReference>
<dbReference type="Gene3D" id="1.10.10.10">
    <property type="entry name" value="Winged helix-like DNA-binding domain superfamily/Winged helix DNA-binding domain"/>
    <property type="match status" value="1"/>
</dbReference>
<proteinExistence type="predicted"/>
<protein>
    <recommendedName>
        <fullName evidence="1">HTH iclR-type domain-containing protein</fullName>
    </recommendedName>
</protein>
<comment type="caution">
    <text evidence="2">The sequence shown here is derived from an EMBL/GenBank/DDBJ whole genome shotgun (WGS) entry which is preliminary data.</text>
</comment>
<dbReference type="AlphaFoldDB" id="X1JGJ3"/>
<sequence length="79" mass="8710">FSPMSKIDEVFQIFGDGKAHRVGEVAKAVSLPESKVRKVLDFLAEFGFIEYDGKKAKASPVGVGILSRENKSSKFPVFF</sequence>
<dbReference type="GO" id="GO:0006355">
    <property type="term" value="P:regulation of DNA-templated transcription"/>
    <property type="evidence" value="ECO:0007669"/>
    <property type="project" value="InterPro"/>
</dbReference>
<name>X1JGJ3_9ZZZZ</name>
<dbReference type="InterPro" id="IPR005471">
    <property type="entry name" value="Tscrpt_reg_IclR_N"/>
</dbReference>
<reference evidence="2" key="1">
    <citation type="journal article" date="2014" name="Front. Microbiol.">
        <title>High frequency of phylogenetically diverse reductive dehalogenase-homologous genes in deep subseafloor sedimentary metagenomes.</title>
        <authorList>
            <person name="Kawai M."/>
            <person name="Futagami T."/>
            <person name="Toyoda A."/>
            <person name="Takaki Y."/>
            <person name="Nishi S."/>
            <person name="Hori S."/>
            <person name="Arai W."/>
            <person name="Tsubouchi T."/>
            <person name="Morono Y."/>
            <person name="Uchiyama I."/>
            <person name="Ito T."/>
            <person name="Fujiyama A."/>
            <person name="Inagaki F."/>
            <person name="Takami H."/>
        </authorList>
    </citation>
    <scope>NUCLEOTIDE SEQUENCE</scope>
    <source>
        <strain evidence="2">Expedition CK06-06</strain>
    </source>
</reference>
<evidence type="ECO:0000259" key="1">
    <source>
        <dbReference type="Pfam" id="PF09339"/>
    </source>
</evidence>
<dbReference type="InterPro" id="IPR036390">
    <property type="entry name" value="WH_DNA-bd_sf"/>
</dbReference>
<dbReference type="SUPFAM" id="SSF46785">
    <property type="entry name" value="Winged helix' DNA-binding domain"/>
    <property type="match status" value="1"/>
</dbReference>
<dbReference type="GO" id="GO:0003677">
    <property type="term" value="F:DNA binding"/>
    <property type="evidence" value="ECO:0007669"/>
    <property type="project" value="InterPro"/>
</dbReference>
<feature type="domain" description="HTH iclR-type" evidence="1">
    <location>
        <begin position="10"/>
        <end position="53"/>
    </location>
</feature>
<evidence type="ECO:0000313" key="2">
    <source>
        <dbReference type="EMBL" id="GAH93112.1"/>
    </source>
</evidence>
<dbReference type="EMBL" id="BARV01002528">
    <property type="protein sequence ID" value="GAH93112.1"/>
    <property type="molecule type" value="Genomic_DNA"/>
</dbReference>
<accession>X1JGJ3</accession>
<gene>
    <name evidence="2" type="ORF">S06H3_06489</name>
</gene>
<dbReference type="InterPro" id="IPR036388">
    <property type="entry name" value="WH-like_DNA-bd_sf"/>
</dbReference>
<organism evidence="2">
    <name type="scientific">marine sediment metagenome</name>
    <dbReference type="NCBI Taxonomy" id="412755"/>
    <lineage>
        <taxon>unclassified sequences</taxon>
        <taxon>metagenomes</taxon>
        <taxon>ecological metagenomes</taxon>
    </lineage>
</organism>
<feature type="non-terminal residue" evidence="2">
    <location>
        <position position="1"/>
    </location>
</feature>